<evidence type="ECO:0000259" key="7">
    <source>
        <dbReference type="PROSITE" id="PS50850"/>
    </source>
</evidence>
<name>A0AB34J2S6_PRYPA</name>
<proteinExistence type="predicted"/>
<feature type="transmembrane region" description="Helical" evidence="6">
    <location>
        <begin position="145"/>
        <end position="167"/>
    </location>
</feature>
<dbReference type="PANTHER" id="PTHR23511:SF5">
    <property type="entry name" value="MAJOR FACILITATOR-TYPE TRANSPORTER HXNZ-RELATED"/>
    <property type="match status" value="1"/>
</dbReference>
<dbReference type="InterPro" id="IPR029021">
    <property type="entry name" value="Prot-tyrosine_phosphatase-like"/>
</dbReference>
<dbReference type="GO" id="GO:0022857">
    <property type="term" value="F:transmembrane transporter activity"/>
    <property type="evidence" value="ECO:0007669"/>
    <property type="project" value="InterPro"/>
</dbReference>
<dbReference type="SUPFAM" id="SSF52799">
    <property type="entry name" value="(Phosphotyrosine protein) phosphatases II"/>
    <property type="match status" value="1"/>
</dbReference>
<protein>
    <recommendedName>
        <fullName evidence="7">Major facilitator superfamily (MFS) profile domain-containing protein</fullName>
    </recommendedName>
</protein>
<dbReference type="PROSITE" id="PS50850">
    <property type="entry name" value="MFS"/>
    <property type="match status" value="1"/>
</dbReference>
<feature type="transmembrane region" description="Helical" evidence="6">
    <location>
        <begin position="330"/>
        <end position="353"/>
    </location>
</feature>
<feature type="domain" description="Major facilitator superfamily (MFS) profile" evidence="7">
    <location>
        <begin position="20"/>
        <end position="469"/>
    </location>
</feature>
<gene>
    <name evidence="8" type="ORF">AB1Y20_006025</name>
</gene>
<evidence type="ECO:0000313" key="8">
    <source>
        <dbReference type="EMBL" id="KAL1511211.1"/>
    </source>
</evidence>
<dbReference type="Pfam" id="PF03162">
    <property type="entry name" value="Y_phosphatase2"/>
    <property type="match status" value="1"/>
</dbReference>
<evidence type="ECO:0000256" key="1">
    <source>
        <dbReference type="ARBA" id="ARBA00004141"/>
    </source>
</evidence>
<dbReference type="PANTHER" id="PTHR23511">
    <property type="entry name" value="SYNAPTIC VESICLE GLYCOPROTEIN 2"/>
    <property type="match status" value="1"/>
</dbReference>
<feature type="transmembrane region" description="Helical" evidence="6">
    <location>
        <begin position="56"/>
        <end position="77"/>
    </location>
</feature>
<sequence length="770" mass="82403">MTTLDAALDQVGFGWAQSTIILATGLVWSGDAMELGVMAFLVPVMKQHWDMSQAQADMLASIVFVGMLVGAPLWGMLSDSLGRRTTWLVTTAVTAVGGLASAAVPDRSVSAFIASRALVGVGVSGTNLGFTLASEFLPTRTRGRALVLFEVFFSLGSIFEVLVAATVLPSCGWRLMLVLTTLPLLGALLLSPWVPESPRLDCVRNNPGRAVSTLQRLAARNGRPPLDVDGLEIRSGDGDRLLAASRSSGGEWHARLAHQLRVLMHPSLRRTVIGLSLGWFCCTFSYFGIVMLTPKVMSATPLASPPYPPSAPSTNPPPAAPPPLGCTAHFSYVASLVISCAEVPGILASAAFINRLGRRWTALLTVGGCSVCLLLLSLVQLNQSSKAIGWAFARALALGGYSALYVLTAEALPTEVRSSGFGLVSLSSRLAGTLTPYVAGSVFEQSHSVALLCYALSGLRTTPSHPAKLAPSHDTSPRRGPLPPLIPPLRFALVEEGIYRGAYPSLVNLRFLQRLQLRTVVSLLPEAPTPDLLAWCELHGIRNHAERIAVFKDEVTLTQERAAAILQILILPERQPVYVHCLDGVSVTGTLLMCMRKLQRWVPACYVAEFQRFAGQGSEVVSAPAAHISHFVESFKPDIVTAEMSRVPEWLDSLRAMASRSASAEQARTVRADGFGGSTPLGVHSAPRTLPFDRLTSEEPFDRRETDATALTAWARERVDSAPAAPQAFAQTSLHPPLSSSLQALALEGLTMGPTMVLHEPGEVDRSENA</sequence>
<evidence type="ECO:0000313" key="9">
    <source>
        <dbReference type="Proteomes" id="UP001515480"/>
    </source>
</evidence>
<evidence type="ECO:0000256" key="3">
    <source>
        <dbReference type="ARBA" id="ARBA00022692"/>
    </source>
</evidence>
<dbReference type="AlphaFoldDB" id="A0AB34J2S6"/>
<keyword evidence="4 6" id="KW-1133">Transmembrane helix</keyword>
<evidence type="ECO:0000256" key="2">
    <source>
        <dbReference type="ARBA" id="ARBA00022448"/>
    </source>
</evidence>
<feature type="transmembrane region" description="Helical" evidence="6">
    <location>
        <begin position="360"/>
        <end position="381"/>
    </location>
</feature>
<dbReference type="Gene3D" id="1.20.1250.20">
    <property type="entry name" value="MFS general substrate transporter like domains"/>
    <property type="match status" value="1"/>
</dbReference>
<dbReference type="InterPro" id="IPR036259">
    <property type="entry name" value="MFS_trans_sf"/>
</dbReference>
<evidence type="ECO:0000256" key="5">
    <source>
        <dbReference type="ARBA" id="ARBA00023136"/>
    </source>
</evidence>
<dbReference type="Gene3D" id="3.90.190.10">
    <property type="entry name" value="Protein tyrosine phosphatase superfamily"/>
    <property type="match status" value="1"/>
</dbReference>
<keyword evidence="2" id="KW-0813">Transport</keyword>
<dbReference type="EMBL" id="JBGBPQ010000014">
    <property type="protein sequence ID" value="KAL1511211.1"/>
    <property type="molecule type" value="Genomic_DNA"/>
</dbReference>
<reference evidence="8 9" key="1">
    <citation type="journal article" date="2024" name="Science">
        <title>Giant polyketide synthase enzymes in the biosynthesis of giant marine polyether toxins.</title>
        <authorList>
            <person name="Fallon T.R."/>
            <person name="Shende V.V."/>
            <person name="Wierzbicki I.H."/>
            <person name="Pendleton A.L."/>
            <person name="Watervoot N.F."/>
            <person name="Auber R.P."/>
            <person name="Gonzalez D.J."/>
            <person name="Wisecaver J.H."/>
            <person name="Moore B.S."/>
        </authorList>
    </citation>
    <scope>NUCLEOTIDE SEQUENCE [LARGE SCALE GENOMIC DNA]</scope>
    <source>
        <strain evidence="8 9">12B1</strain>
    </source>
</reference>
<accession>A0AB34J2S6</accession>
<keyword evidence="5 6" id="KW-0472">Membrane</keyword>
<feature type="transmembrane region" description="Helical" evidence="6">
    <location>
        <begin position="271"/>
        <end position="292"/>
    </location>
</feature>
<dbReference type="InterPro" id="IPR004861">
    <property type="entry name" value="Siw14-like"/>
</dbReference>
<keyword evidence="3 6" id="KW-0812">Transmembrane</keyword>
<feature type="transmembrane region" description="Helical" evidence="6">
    <location>
        <begin position="173"/>
        <end position="194"/>
    </location>
</feature>
<keyword evidence="9" id="KW-1185">Reference proteome</keyword>
<evidence type="ECO:0000256" key="4">
    <source>
        <dbReference type="ARBA" id="ARBA00022989"/>
    </source>
</evidence>
<dbReference type="SUPFAM" id="SSF103473">
    <property type="entry name" value="MFS general substrate transporter"/>
    <property type="match status" value="1"/>
</dbReference>
<dbReference type="InterPro" id="IPR020846">
    <property type="entry name" value="MFS_dom"/>
</dbReference>
<evidence type="ECO:0000256" key="6">
    <source>
        <dbReference type="SAM" id="Phobius"/>
    </source>
</evidence>
<dbReference type="Pfam" id="PF07690">
    <property type="entry name" value="MFS_1"/>
    <property type="match status" value="1"/>
</dbReference>
<organism evidence="8 9">
    <name type="scientific">Prymnesium parvum</name>
    <name type="common">Toxic golden alga</name>
    <dbReference type="NCBI Taxonomy" id="97485"/>
    <lineage>
        <taxon>Eukaryota</taxon>
        <taxon>Haptista</taxon>
        <taxon>Haptophyta</taxon>
        <taxon>Prymnesiophyceae</taxon>
        <taxon>Prymnesiales</taxon>
        <taxon>Prymnesiaceae</taxon>
        <taxon>Prymnesium</taxon>
    </lineage>
</organism>
<dbReference type="InterPro" id="IPR011701">
    <property type="entry name" value="MFS"/>
</dbReference>
<comment type="subcellular location">
    <subcellularLocation>
        <location evidence="1">Membrane</location>
        <topology evidence="1">Multi-pass membrane protein</topology>
    </subcellularLocation>
</comment>
<comment type="caution">
    <text evidence="8">The sequence shown here is derived from an EMBL/GenBank/DDBJ whole genome shotgun (WGS) entry which is preliminary data.</text>
</comment>
<feature type="transmembrane region" description="Helical" evidence="6">
    <location>
        <begin position="20"/>
        <end position="44"/>
    </location>
</feature>
<dbReference type="Proteomes" id="UP001515480">
    <property type="component" value="Unassembled WGS sequence"/>
</dbReference>
<dbReference type="GO" id="GO:0016020">
    <property type="term" value="C:membrane"/>
    <property type="evidence" value="ECO:0007669"/>
    <property type="project" value="UniProtKB-SubCell"/>
</dbReference>
<feature type="transmembrane region" description="Helical" evidence="6">
    <location>
        <begin position="113"/>
        <end position="133"/>
    </location>
</feature>